<feature type="transmembrane region" description="Helical" evidence="1">
    <location>
        <begin position="99"/>
        <end position="119"/>
    </location>
</feature>
<comment type="caution">
    <text evidence="2">The sequence shown here is derived from an EMBL/GenBank/DDBJ whole genome shotgun (WGS) entry which is preliminary data.</text>
</comment>
<feature type="transmembrane region" description="Helical" evidence="1">
    <location>
        <begin position="161"/>
        <end position="181"/>
    </location>
</feature>
<evidence type="ECO:0000313" key="3">
    <source>
        <dbReference type="Proteomes" id="UP000799429"/>
    </source>
</evidence>
<sequence length="183" mass="20065">MANPVCQWFFTPLQAVATIASAVNCGGSLFQPLMVMPLLGPSVNIPIQYQGTQVIRLLADSEFWFPKINAMATLSNLILTGFAMRYSSASPLAAEKLKYYIAAASLNLATTVWTLGFMAPKYNTPLKRLAKSMDERAYKGQEFASEEKEFRGVQKEWMTGAYVRGAIMLGAAVASIMPFMVSV</sequence>
<accession>A0A9P4S1Y8</accession>
<organism evidence="2 3">
    <name type="scientific">Patellaria atrata CBS 101060</name>
    <dbReference type="NCBI Taxonomy" id="1346257"/>
    <lineage>
        <taxon>Eukaryota</taxon>
        <taxon>Fungi</taxon>
        <taxon>Dikarya</taxon>
        <taxon>Ascomycota</taxon>
        <taxon>Pezizomycotina</taxon>
        <taxon>Dothideomycetes</taxon>
        <taxon>Dothideomycetes incertae sedis</taxon>
        <taxon>Patellariales</taxon>
        <taxon>Patellariaceae</taxon>
        <taxon>Patellaria</taxon>
    </lineage>
</organism>
<keyword evidence="3" id="KW-1185">Reference proteome</keyword>
<dbReference type="EMBL" id="MU006115">
    <property type="protein sequence ID" value="KAF2834684.1"/>
    <property type="molecule type" value="Genomic_DNA"/>
</dbReference>
<keyword evidence="1" id="KW-0472">Membrane</keyword>
<evidence type="ECO:0000256" key="1">
    <source>
        <dbReference type="SAM" id="Phobius"/>
    </source>
</evidence>
<evidence type="ECO:0000313" key="2">
    <source>
        <dbReference type="EMBL" id="KAF2834684.1"/>
    </source>
</evidence>
<name>A0A9P4S1Y8_9PEZI</name>
<dbReference type="AlphaFoldDB" id="A0A9P4S1Y8"/>
<dbReference type="Proteomes" id="UP000799429">
    <property type="component" value="Unassembled WGS sequence"/>
</dbReference>
<protein>
    <submittedName>
        <fullName evidence="2">Uncharacterized protein</fullName>
    </submittedName>
</protein>
<keyword evidence="1" id="KW-0812">Transmembrane</keyword>
<feature type="transmembrane region" description="Helical" evidence="1">
    <location>
        <begin position="68"/>
        <end position="87"/>
    </location>
</feature>
<proteinExistence type="predicted"/>
<keyword evidence="1" id="KW-1133">Transmembrane helix</keyword>
<dbReference type="InterPro" id="IPR013901">
    <property type="entry name" value="Anthrone_oxy"/>
</dbReference>
<dbReference type="OrthoDB" id="3856093at2759"/>
<dbReference type="Pfam" id="PF08592">
    <property type="entry name" value="Anthrone_oxy"/>
    <property type="match status" value="1"/>
</dbReference>
<reference evidence="2" key="1">
    <citation type="journal article" date="2020" name="Stud. Mycol.">
        <title>101 Dothideomycetes genomes: a test case for predicting lifestyles and emergence of pathogens.</title>
        <authorList>
            <person name="Haridas S."/>
            <person name="Albert R."/>
            <person name="Binder M."/>
            <person name="Bloem J."/>
            <person name="Labutti K."/>
            <person name="Salamov A."/>
            <person name="Andreopoulos B."/>
            <person name="Baker S."/>
            <person name="Barry K."/>
            <person name="Bills G."/>
            <person name="Bluhm B."/>
            <person name="Cannon C."/>
            <person name="Castanera R."/>
            <person name="Culley D."/>
            <person name="Daum C."/>
            <person name="Ezra D."/>
            <person name="Gonzalez J."/>
            <person name="Henrissat B."/>
            <person name="Kuo A."/>
            <person name="Liang C."/>
            <person name="Lipzen A."/>
            <person name="Lutzoni F."/>
            <person name="Magnuson J."/>
            <person name="Mondo S."/>
            <person name="Nolan M."/>
            <person name="Ohm R."/>
            <person name="Pangilinan J."/>
            <person name="Park H.-J."/>
            <person name="Ramirez L."/>
            <person name="Alfaro M."/>
            <person name="Sun H."/>
            <person name="Tritt A."/>
            <person name="Yoshinaga Y."/>
            <person name="Zwiers L.-H."/>
            <person name="Turgeon B."/>
            <person name="Goodwin S."/>
            <person name="Spatafora J."/>
            <person name="Crous P."/>
            <person name="Grigoriev I."/>
        </authorList>
    </citation>
    <scope>NUCLEOTIDE SEQUENCE</scope>
    <source>
        <strain evidence="2">CBS 101060</strain>
    </source>
</reference>
<gene>
    <name evidence="2" type="ORF">M501DRAFT_943591</name>
</gene>